<dbReference type="PANTHER" id="PTHR21624">
    <property type="entry name" value="STEROL DESATURASE-RELATED PROTEIN"/>
    <property type="match status" value="1"/>
</dbReference>
<feature type="transmembrane region" description="Helical" evidence="7">
    <location>
        <begin position="45"/>
        <end position="66"/>
    </location>
</feature>
<feature type="transmembrane region" description="Helical" evidence="7">
    <location>
        <begin position="322"/>
        <end position="341"/>
    </location>
</feature>
<comment type="subcellular location">
    <subcellularLocation>
        <location evidence="1">Endomembrane system</location>
        <topology evidence="1">Multi-pass membrane protein</topology>
    </subcellularLocation>
</comment>
<accession>A0A6C0GJ18</accession>
<keyword evidence="6 7" id="KW-0472">Membrane</keyword>
<dbReference type="InterPro" id="IPR051689">
    <property type="entry name" value="Sterol_desaturase/TMEM195"/>
</dbReference>
<proteinExistence type="predicted"/>
<feature type="transmembrane region" description="Helical" evidence="7">
    <location>
        <begin position="78"/>
        <end position="95"/>
    </location>
</feature>
<reference evidence="9 10" key="1">
    <citation type="submission" date="2020-01" db="EMBL/GenBank/DDBJ databases">
        <authorList>
            <person name="Kim M.K."/>
        </authorList>
    </citation>
    <scope>NUCLEOTIDE SEQUENCE [LARGE SCALE GENOMIC DNA]</scope>
    <source>
        <strain evidence="9 10">172606-1</strain>
    </source>
</reference>
<dbReference type="InterPro" id="IPR006694">
    <property type="entry name" value="Fatty_acid_hydroxylase"/>
</dbReference>
<dbReference type="RefSeq" id="WP_162443960.1">
    <property type="nucleotide sequence ID" value="NZ_CP048222.1"/>
</dbReference>
<protein>
    <submittedName>
        <fullName evidence="9">Sterol desaturase family protein</fullName>
    </submittedName>
</protein>
<organism evidence="9 10">
    <name type="scientific">Rhodocytophaga rosea</name>
    <dbReference type="NCBI Taxonomy" id="2704465"/>
    <lineage>
        <taxon>Bacteria</taxon>
        <taxon>Pseudomonadati</taxon>
        <taxon>Bacteroidota</taxon>
        <taxon>Cytophagia</taxon>
        <taxon>Cytophagales</taxon>
        <taxon>Rhodocytophagaceae</taxon>
        <taxon>Rhodocytophaga</taxon>
    </lineage>
</organism>
<keyword evidence="5" id="KW-0443">Lipid metabolism</keyword>
<evidence type="ECO:0000313" key="9">
    <source>
        <dbReference type="EMBL" id="QHT67939.1"/>
    </source>
</evidence>
<gene>
    <name evidence="9" type="ORF">GXP67_15475</name>
</gene>
<feature type="transmembrane region" description="Helical" evidence="7">
    <location>
        <begin position="348"/>
        <end position="366"/>
    </location>
</feature>
<keyword evidence="4" id="KW-0560">Oxidoreductase</keyword>
<evidence type="ECO:0000256" key="3">
    <source>
        <dbReference type="ARBA" id="ARBA00022989"/>
    </source>
</evidence>
<evidence type="ECO:0000259" key="8">
    <source>
        <dbReference type="Pfam" id="PF04116"/>
    </source>
</evidence>
<keyword evidence="10" id="KW-1185">Reference proteome</keyword>
<evidence type="ECO:0000313" key="10">
    <source>
        <dbReference type="Proteomes" id="UP000480178"/>
    </source>
</evidence>
<feature type="transmembrane region" description="Helical" evidence="7">
    <location>
        <begin position="145"/>
        <end position="165"/>
    </location>
</feature>
<feature type="transmembrane region" description="Helical" evidence="7">
    <location>
        <begin position="295"/>
        <end position="316"/>
    </location>
</feature>
<dbReference type="Proteomes" id="UP000480178">
    <property type="component" value="Chromosome"/>
</dbReference>
<evidence type="ECO:0000256" key="7">
    <source>
        <dbReference type="SAM" id="Phobius"/>
    </source>
</evidence>
<dbReference type="GO" id="GO:0008610">
    <property type="term" value="P:lipid biosynthetic process"/>
    <property type="evidence" value="ECO:0007669"/>
    <property type="project" value="InterPro"/>
</dbReference>
<name>A0A6C0GJ18_9BACT</name>
<keyword evidence="3 7" id="KW-1133">Transmembrane helix</keyword>
<dbReference type="PANTHER" id="PTHR21624:SF1">
    <property type="entry name" value="ALKYLGLYCEROL MONOOXYGENASE"/>
    <property type="match status" value="1"/>
</dbReference>
<evidence type="ECO:0000256" key="1">
    <source>
        <dbReference type="ARBA" id="ARBA00004127"/>
    </source>
</evidence>
<evidence type="ECO:0000256" key="4">
    <source>
        <dbReference type="ARBA" id="ARBA00023002"/>
    </source>
</evidence>
<feature type="domain" description="Fatty acid hydroxylase" evidence="8">
    <location>
        <begin position="81"/>
        <end position="214"/>
    </location>
</feature>
<dbReference type="GO" id="GO:0005506">
    <property type="term" value="F:iron ion binding"/>
    <property type="evidence" value="ECO:0007669"/>
    <property type="project" value="InterPro"/>
</dbReference>
<evidence type="ECO:0000256" key="5">
    <source>
        <dbReference type="ARBA" id="ARBA00023098"/>
    </source>
</evidence>
<keyword evidence="2 7" id="KW-0812">Transmembrane</keyword>
<evidence type="ECO:0000256" key="2">
    <source>
        <dbReference type="ARBA" id="ARBA00022692"/>
    </source>
</evidence>
<dbReference type="GO" id="GO:0012505">
    <property type="term" value="C:endomembrane system"/>
    <property type="evidence" value="ECO:0007669"/>
    <property type="project" value="UniProtKB-SubCell"/>
</dbReference>
<dbReference type="KEGG" id="rhoz:GXP67_15475"/>
<feature type="transmembrane region" description="Helical" evidence="7">
    <location>
        <begin position="372"/>
        <end position="389"/>
    </location>
</feature>
<dbReference type="GO" id="GO:0006643">
    <property type="term" value="P:membrane lipid metabolic process"/>
    <property type="evidence" value="ECO:0007669"/>
    <property type="project" value="TreeGrafter"/>
</dbReference>
<evidence type="ECO:0000256" key="6">
    <source>
        <dbReference type="ARBA" id="ARBA00023136"/>
    </source>
</evidence>
<feature type="transmembrane region" description="Helical" evidence="7">
    <location>
        <begin position="6"/>
        <end position="24"/>
    </location>
</feature>
<sequence length="405" mass="47428">MHLNYLALVVPGFLMMVGIEYLAAKKQNKAYFSYDDSILNISVGIAERLLNLFVVGIFYQVFDYIHRNYALLDIPENVYTWIILFMLVDLVWYWYHRFGHEVNLFWSAHIVHHQSEEFNFTVSARITVFQYFIRTGFWCVLPLVGFPASMLAIMLLIHGAYAFFLHTRMVGKLGILEHIIVTPSHHRVHHASNEQYLDKNYGDMLIIWDKLFGTYAEEKEEPVYGLTKPLESKSFLWQHFHFTMELFTAVKQTRGIWNKVKLLFSKPEHVPGHIRAALEKTFLQPKKQVKFTINLRGYVTTQLVISLAALFCVILFEHYLTIPFMIVSTLFILITLINCGAILEQRSYIFYLEFIRMILLSVASYVYLENLLVPAILGICVVYTTLYFTSMQKRYYRLVYGIANP</sequence>
<dbReference type="AlphaFoldDB" id="A0A6C0GJ18"/>
<dbReference type="Pfam" id="PF04116">
    <property type="entry name" value="FA_hydroxylase"/>
    <property type="match status" value="1"/>
</dbReference>
<dbReference type="GO" id="GO:0016020">
    <property type="term" value="C:membrane"/>
    <property type="evidence" value="ECO:0007669"/>
    <property type="project" value="GOC"/>
</dbReference>
<dbReference type="EMBL" id="CP048222">
    <property type="protein sequence ID" value="QHT67939.1"/>
    <property type="molecule type" value="Genomic_DNA"/>
</dbReference>
<dbReference type="GO" id="GO:0050479">
    <property type="term" value="F:glyceryl-ether monooxygenase activity"/>
    <property type="evidence" value="ECO:0007669"/>
    <property type="project" value="TreeGrafter"/>
</dbReference>